<accession>A0A2S4LZB4</accession>
<dbReference type="Pfam" id="PF00557">
    <property type="entry name" value="Peptidase_M24"/>
    <property type="match status" value="1"/>
</dbReference>
<reference evidence="3 4" key="1">
    <citation type="submission" date="2018-01" db="EMBL/GenBank/DDBJ databases">
        <title>Genomic Encyclopedia of Type Strains, Phase III (KMG-III): the genomes of soil and plant-associated and newly described type strains.</title>
        <authorList>
            <person name="Whitman W."/>
        </authorList>
    </citation>
    <scope>NUCLEOTIDE SEQUENCE [LARGE SCALE GENOMIC DNA]</scope>
    <source>
        <strain evidence="3 4">1131</strain>
    </source>
</reference>
<gene>
    <name evidence="3" type="ORF">CYD53_11711</name>
</gene>
<dbReference type="RefSeq" id="WP_103720404.1">
    <property type="nucleotide sequence ID" value="NZ_PQFZ01000017.1"/>
</dbReference>
<dbReference type="Gene3D" id="3.90.230.10">
    <property type="entry name" value="Creatinase/methionine aminopeptidase superfamily"/>
    <property type="match status" value="1"/>
</dbReference>
<proteinExistence type="predicted"/>
<dbReference type="SUPFAM" id="SSF55920">
    <property type="entry name" value="Creatinase/aminopeptidase"/>
    <property type="match status" value="1"/>
</dbReference>
<name>A0A2S4LZB4_9HYPH</name>
<dbReference type="PANTHER" id="PTHR46112:SF2">
    <property type="entry name" value="XAA-PRO AMINOPEPTIDASE P-RELATED"/>
    <property type="match status" value="1"/>
</dbReference>
<organism evidence="3 4">
    <name type="scientific">Bosea psychrotolerans</name>
    <dbReference type="NCBI Taxonomy" id="1871628"/>
    <lineage>
        <taxon>Bacteria</taxon>
        <taxon>Pseudomonadati</taxon>
        <taxon>Pseudomonadota</taxon>
        <taxon>Alphaproteobacteria</taxon>
        <taxon>Hyphomicrobiales</taxon>
        <taxon>Boseaceae</taxon>
        <taxon>Bosea</taxon>
    </lineage>
</organism>
<dbReference type="InterPro" id="IPR000587">
    <property type="entry name" value="Creatinase_N"/>
</dbReference>
<feature type="domain" description="Peptidase M24" evidence="1">
    <location>
        <begin position="167"/>
        <end position="375"/>
    </location>
</feature>
<evidence type="ECO:0000313" key="4">
    <source>
        <dbReference type="Proteomes" id="UP000236919"/>
    </source>
</evidence>
<dbReference type="AlphaFoldDB" id="A0A2S4LZB4"/>
<dbReference type="Gene3D" id="3.40.350.10">
    <property type="entry name" value="Creatinase/prolidase N-terminal domain"/>
    <property type="match status" value="1"/>
</dbReference>
<dbReference type="SUPFAM" id="SSF53092">
    <property type="entry name" value="Creatinase/prolidase N-terminal domain"/>
    <property type="match status" value="1"/>
</dbReference>
<keyword evidence="4" id="KW-1185">Reference proteome</keyword>
<dbReference type="PANTHER" id="PTHR46112">
    <property type="entry name" value="AMINOPEPTIDASE"/>
    <property type="match status" value="1"/>
</dbReference>
<dbReference type="InterPro" id="IPR050659">
    <property type="entry name" value="Peptidase_M24B"/>
</dbReference>
<feature type="domain" description="Creatinase N-terminal" evidence="2">
    <location>
        <begin position="23"/>
        <end position="159"/>
    </location>
</feature>
<evidence type="ECO:0000313" key="3">
    <source>
        <dbReference type="EMBL" id="POR47747.1"/>
    </source>
</evidence>
<evidence type="ECO:0000259" key="1">
    <source>
        <dbReference type="Pfam" id="PF00557"/>
    </source>
</evidence>
<dbReference type="InterPro" id="IPR000994">
    <property type="entry name" value="Pept_M24"/>
</dbReference>
<dbReference type="InterPro" id="IPR029149">
    <property type="entry name" value="Creatin/AminoP/Spt16_N"/>
</dbReference>
<dbReference type="EMBL" id="PQFZ01000017">
    <property type="protein sequence ID" value="POR47747.1"/>
    <property type="molecule type" value="Genomic_DNA"/>
</dbReference>
<comment type="caution">
    <text evidence="3">The sequence shown here is derived from an EMBL/GenBank/DDBJ whole genome shotgun (WGS) entry which is preliminary data.</text>
</comment>
<dbReference type="InterPro" id="IPR036005">
    <property type="entry name" value="Creatinase/aminopeptidase-like"/>
</dbReference>
<dbReference type="CDD" id="cd01066">
    <property type="entry name" value="APP_MetAP"/>
    <property type="match status" value="1"/>
</dbReference>
<dbReference type="Proteomes" id="UP000236919">
    <property type="component" value="Unassembled WGS sequence"/>
</dbReference>
<protein>
    <submittedName>
        <fullName evidence="3">Xaa-Pro dipeptidase</fullName>
    </submittedName>
</protein>
<dbReference type="OrthoDB" id="9761809at2"/>
<sequence>MAFTGAPTLPFSREEHLERQGCLRQTLKARGFDAMLVFAQESHYWLTGYDTGGSVFFQCSVVTADERPIVLLTRRPDLLQARQTSTMEDIRIWWDAEDANPARDLKGILEELGLKGANIAVELNTHGLTGWNLWRLQKTLDGFCRLDNDDHLIRKLRLVKSPAEIDYMRQAGKLLDKSLEVVIETARPGVMDSSLTAAYLKVVLEGGGDMPPNAPLFNSGQRAVYGRGVSMPRRLEAVDQIIVEYPVAYRRYCCKTEWTILMGRASDQQKHMYETARTTMDRMTEIARPGKTLGEIFDVHADGLDKGGFAAHRFGATGYSVGCTWAPTSMDVPPMIYSGNPTICLPGMTLFYHVMIGDSDTGYAMGVGHTLLVTEGAPEILTGLPDALTEVL</sequence>
<dbReference type="Pfam" id="PF01321">
    <property type="entry name" value="Creatinase_N"/>
    <property type="match status" value="1"/>
</dbReference>
<evidence type="ECO:0000259" key="2">
    <source>
        <dbReference type="Pfam" id="PF01321"/>
    </source>
</evidence>